<proteinExistence type="inferred from homology"/>
<evidence type="ECO:0000256" key="6">
    <source>
        <dbReference type="ARBA" id="ARBA00022519"/>
    </source>
</evidence>
<dbReference type="AlphaFoldDB" id="A0A512P8D8"/>
<reference evidence="16 17" key="1">
    <citation type="submission" date="2019-07" db="EMBL/GenBank/DDBJ databases">
        <title>Whole genome shotgun sequence of Cellulomonas soli NBRC 109434.</title>
        <authorList>
            <person name="Hosoyama A."/>
            <person name="Uohara A."/>
            <person name="Ohji S."/>
            <person name="Ichikawa N."/>
        </authorList>
    </citation>
    <scope>NUCLEOTIDE SEQUENCE [LARGE SCALE GENOMIC DNA]</scope>
    <source>
        <strain evidence="16 17">NBRC 109434</strain>
    </source>
</reference>
<keyword evidence="9 16" id="KW-0067">ATP-binding</keyword>
<gene>
    <name evidence="16" type="ORF">CSO01_01830</name>
</gene>
<evidence type="ECO:0000256" key="7">
    <source>
        <dbReference type="ARBA" id="ARBA00022692"/>
    </source>
</evidence>
<dbReference type="Pfam" id="PF12911">
    <property type="entry name" value="OppC_N"/>
    <property type="match status" value="1"/>
</dbReference>
<keyword evidence="12 13" id="KW-0472">Membrane</keyword>
<feature type="transmembrane region" description="Helical" evidence="13">
    <location>
        <begin position="208"/>
        <end position="231"/>
    </location>
</feature>
<dbReference type="Pfam" id="PF00005">
    <property type="entry name" value="ABC_tran"/>
    <property type="match status" value="1"/>
</dbReference>
<organism evidence="16 17">
    <name type="scientific">Cellulomonas soli</name>
    <dbReference type="NCBI Taxonomy" id="931535"/>
    <lineage>
        <taxon>Bacteria</taxon>
        <taxon>Bacillati</taxon>
        <taxon>Actinomycetota</taxon>
        <taxon>Actinomycetes</taxon>
        <taxon>Micrococcales</taxon>
        <taxon>Cellulomonadaceae</taxon>
        <taxon>Cellulomonas</taxon>
    </lineage>
</organism>
<comment type="caution">
    <text evidence="16">The sequence shown here is derived from an EMBL/GenBank/DDBJ whole genome shotgun (WGS) entry which is preliminary data.</text>
</comment>
<evidence type="ECO:0000259" key="15">
    <source>
        <dbReference type="PROSITE" id="PS50928"/>
    </source>
</evidence>
<feature type="transmembrane region" description="Helical" evidence="13">
    <location>
        <begin position="149"/>
        <end position="169"/>
    </location>
</feature>
<evidence type="ECO:0000313" key="17">
    <source>
        <dbReference type="Proteomes" id="UP000321798"/>
    </source>
</evidence>
<evidence type="ECO:0000259" key="14">
    <source>
        <dbReference type="PROSITE" id="PS50893"/>
    </source>
</evidence>
<evidence type="ECO:0000256" key="12">
    <source>
        <dbReference type="ARBA" id="ARBA00023136"/>
    </source>
</evidence>
<feature type="transmembrane region" description="Helical" evidence="13">
    <location>
        <begin position="89"/>
        <end position="115"/>
    </location>
</feature>
<evidence type="ECO:0000256" key="4">
    <source>
        <dbReference type="ARBA" id="ARBA00022448"/>
    </source>
</evidence>
<dbReference type="InterPro" id="IPR003439">
    <property type="entry name" value="ABC_transporter-like_ATP-bd"/>
</dbReference>
<dbReference type="InterPro" id="IPR050388">
    <property type="entry name" value="ABC_Ni/Peptide_Import"/>
</dbReference>
<evidence type="ECO:0000256" key="9">
    <source>
        <dbReference type="ARBA" id="ARBA00022840"/>
    </source>
</evidence>
<sequence length="597" mass="63416">MTTTPTTPDLTAPTPSLARRLLRDPLGAAALGFLLLVVLAAVFAPLLTSHDPNEAVLADVLAPPGGEHLLGADSSGRDVWARLLYGSRFSLLGAALAVAFAVTIGAVSGLIAGYFGKWFDELSSWAASILMALPAMVVLLAARSVVGPSAWWAMGIFGVLLSASVFRLVRSTVQSVRGELYVDAARVSGLSDLRIIFRHVLRVVRAPIIIQVASIAAVAIAIQAGLEVLGLGDRTIPTWGDMLNDGFQKMYLAPILLLWPSLMIAFVCLALSLVANSLRDALEGTAGAKKARPTRVAADFVPVTATTTHGAVLAADDPSVILRVQQLRIGYAGGTKEVVHGISFDVRAGEVLGLIGESGSGKTQTAFGIMRLLPEGGAIAGGRVLWKGTDLAGLGDREMTAMRGSKIAYIPQEPMSNLDPTFTIGHQLIEPMRLHLKIGKKEARERAVALLRRVGIPDPARTMRSYPHEVSGGMAQRVLIAGAISCEPDLLIADEPTTALDVTVQAEILELLRSLQADLGMGMVLVTHNFGVVADLCDRVAVMQEGEIVESGDVRQVFRDPQHPYTRQLFGAILSEDGIRPTFVARQGVPAAQEARR</sequence>
<comment type="subcellular location">
    <subcellularLocation>
        <location evidence="13">Cell membrane</location>
        <topology evidence="13">Multi-pass membrane protein</topology>
    </subcellularLocation>
    <subcellularLocation>
        <location evidence="2">Cell membrane</location>
        <topology evidence="2">Peripheral membrane protein</topology>
    </subcellularLocation>
    <subcellularLocation>
        <location evidence="1">Membrane</location>
        <topology evidence="1">Multi-pass membrane protein</topology>
    </subcellularLocation>
</comment>
<dbReference type="PANTHER" id="PTHR43297:SF14">
    <property type="entry name" value="ATPASE AAA-TYPE CORE DOMAIN-CONTAINING PROTEIN"/>
    <property type="match status" value="1"/>
</dbReference>
<dbReference type="CDD" id="cd03257">
    <property type="entry name" value="ABC_NikE_OppD_transporters"/>
    <property type="match status" value="1"/>
</dbReference>
<keyword evidence="11 13" id="KW-1133">Transmembrane helix</keyword>
<dbReference type="Gene3D" id="1.10.3720.10">
    <property type="entry name" value="MetI-like"/>
    <property type="match status" value="1"/>
</dbReference>
<keyword evidence="5" id="KW-1003">Cell membrane</keyword>
<comment type="similarity">
    <text evidence="3">Belongs to the ABC transporter superfamily.</text>
</comment>
<dbReference type="GO" id="GO:0055085">
    <property type="term" value="P:transmembrane transport"/>
    <property type="evidence" value="ECO:0007669"/>
    <property type="project" value="InterPro"/>
</dbReference>
<evidence type="ECO:0000256" key="13">
    <source>
        <dbReference type="RuleBase" id="RU363032"/>
    </source>
</evidence>
<dbReference type="PANTHER" id="PTHR43297">
    <property type="entry name" value="OLIGOPEPTIDE TRANSPORT ATP-BINDING PROTEIN APPD"/>
    <property type="match status" value="1"/>
</dbReference>
<keyword evidence="8" id="KW-0547">Nucleotide-binding</keyword>
<evidence type="ECO:0000256" key="10">
    <source>
        <dbReference type="ARBA" id="ARBA00022967"/>
    </source>
</evidence>
<keyword evidence="7 13" id="KW-0812">Transmembrane</keyword>
<dbReference type="RefSeq" id="WP_146951248.1">
    <property type="nucleotide sequence ID" value="NZ_BAABBJ010000005.1"/>
</dbReference>
<dbReference type="GO" id="GO:0005886">
    <property type="term" value="C:plasma membrane"/>
    <property type="evidence" value="ECO:0007669"/>
    <property type="project" value="UniProtKB-SubCell"/>
</dbReference>
<dbReference type="FunFam" id="3.40.50.300:FF:000016">
    <property type="entry name" value="Oligopeptide ABC transporter ATP-binding component"/>
    <property type="match status" value="1"/>
</dbReference>
<dbReference type="InterPro" id="IPR035906">
    <property type="entry name" value="MetI-like_sf"/>
</dbReference>
<evidence type="ECO:0000256" key="1">
    <source>
        <dbReference type="ARBA" id="ARBA00004141"/>
    </source>
</evidence>
<dbReference type="InterPro" id="IPR027417">
    <property type="entry name" value="P-loop_NTPase"/>
</dbReference>
<keyword evidence="10" id="KW-1278">Translocase</keyword>
<dbReference type="InterPro" id="IPR025966">
    <property type="entry name" value="OppC_N"/>
</dbReference>
<dbReference type="SUPFAM" id="SSF161098">
    <property type="entry name" value="MetI-like"/>
    <property type="match status" value="1"/>
</dbReference>
<feature type="transmembrane region" description="Helical" evidence="13">
    <location>
        <begin position="26"/>
        <end position="47"/>
    </location>
</feature>
<feature type="domain" description="ABC transporter" evidence="14">
    <location>
        <begin position="322"/>
        <end position="570"/>
    </location>
</feature>
<dbReference type="GO" id="GO:0016887">
    <property type="term" value="F:ATP hydrolysis activity"/>
    <property type="evidence" value="ECO:0007669"/>
    <property type="project" value="InterPro"/>
</dbReference>
<evidence type="ECO:0000256" key="8">
    <source>
        <dbReference type="ARBA" id="ARBA00022741"/>
    </source>
</evidence>
<feature type="transmembrane region" description="Helical" evidence="13">
    <location>
        <begin position="251"/>
        <end position="274"/>
    </location>
</feature>
<dbReference type="InterPro" id="IPR003593">
    <property type="entry name" value="AAA+_ATPase"/>
</dbReference>
<dbReference type="PROSITE" id="PS50893">
    <property type="entry name" value="ABC_TRANSPORTER_2"/>
    <property type="match status" value="1"/>
</dbReference>
<dbReference type="EMBL" id="BKAL01000001">
    <property type="protein sequence ID" value="GEP67468.1"/>
    <property type="molecule type" value="Genomic_DNA"/>
</dbReference>
<accession>A0A512P8D8</accession>
<evidence type="ECO:0000256" key="11">
    <source>
        <dbReference type="ARBA" id="ARBA00022989"/>
    </source>
</evidence>
<dbReference type="SUPFAM" id="SSF52540">
    <property type="entry name" value="P-loop containing nucleoside triphosphate hydrolases"/>
    <property type="match status" value="1"/>
</dbReference>
<dbReference type="SMART" id="SM00382">
    <property type="entry name" value="AAA"/>
    <property type="match status" value="1"/>
</dbReference>
<keyword evidence="4 13" id="KW-0813">Transport</keyword>
<dbReference type="OrthoDB" id="3677453at2"/>
<keyword evidence="17" id="KW-1185">Reference proteome</keyword>
<evidence type="ECO:0000256" key="5">
    <source>
        <dbReference type="ARBA" id="ARBA00022475"/>
    </source>
</evidence>
<dbReference type="InterPro" id="IPR000515">
    <property type="entry name" value="MetI-like"/>
</dbReference>
<dbReference type="Gene3D" id="3.40.50.300">
    <property type="entry name" value="P-loop containing nucleotide triphosphate hydrolases"/>
    <property type="match status" value="1"/>
</dbReference>
<dbReference type="CDD" id="cd06261">
    <property type="entry name" value="TM_PBP2"/>
    <property type="match status" value="1"/>
</dbReference>
<evidence type="ECO:0000256" key="3">
    <source>
        <dbReference type="ARBA" id="ARBA00005417"/>
    </source>
</evidence>
<dbReference type="PROSITE" id="PS00211">
    <property type="entry name" value="ABC_TRANSPORTER_1"/>
    <property type="match status" value="1"/>
</dbReference>
<feature type="transmembrane region" description="Helical" evidence="13">
    <location>
        <begin position="122"/>
        <end position="143"/>
    </location>
</feature>
<dbReference type="GO" id="GO:0005524">
    <property type="term" value="F:ATP binding"/>
    <property type="evidence" value="ECO:0007669"/>
    <property type="project" value="UniProtKB-KW"/>
</dbReference>
<dbReference type="Proteomes" id="UP000321798">
    <property type="component" value="Unassembled WGS sequence"/>
</dbReference>
<evidence type="ECO:0000313" key="16">
    <source>
        <dbReference type="EMBL" id="GEP67468.1"/>
    </source>
</evidence>
<name>A0A512P8D8_9CELL</name>
<dbReference type="InterPro" id="IPR017871">
    <property type="entry name" value="ABC_transporter-like_CS"/>
</dbReference>
<evidence type="ECO:0000256" key="2">
    <source>
        <dbReference type="ARBA" id="ARBA00004202"/>
    </source>
</evidence>
<keyword evidence="6" id="KW-0997">Cell inner membrane</keyword>
<dbReference type="PROSITE" id="PS50928">
    <property type="entry name" value="ABC_TM1"/>
    <property type="match status" value="1"/>
</dbReference>
<feature type="domain" description="ABC transmembrane type-1" evidence="15">
    <location>
        <begin position="87"/>
        <end position="275"/>
    </location>
</feature>
<dbReference type="Pfam" id="PF00528">
    <property type="entry name" value="BPD_transp_1"/>
    <property type="match status" value="1"/>
</dbReference>
<protein>
    <submittedName>
        <fullName evidence="16">Dipeptide/oligopeptide/nickel ABC transporter ATP-binding protein</fullName>
    </submittedName>
</protein>
<comment type="similarity">
    <text evidence="13">Belongs to the binding-protein-dependent transport system permease family.</text>
</comment>